<dbReference type="Proteomes" id="UP000656077">
    <property type="component" value="Unassembled WGS sequence"/>
</dbReference>
<dbReference type="RefSeq" id="WP_160361397.1">
    <property type="nucleotide sequence ID" value="NZ_WSRQ01000079.1"/>
</dbReference>
<proteinExistence type="predicted"/>
<evidence type="ECO:0000313" key="2">
    <source>
        <dbReference type="Proteomes" id="UP000656077"/>
    </source>
</evidence>
<gene>
    <name evidence="1" type="ORF">GKZ28_25015</name>
</gene>
<dbReference type="EMBL" id="WSRQ01000079">
    <property type="protein sequence ID" value="MVX66923.1"/>
    <property type="molecule type" value="Genomic_DNA"/>
</dbReference>
<name>A0A964W552_9CLOT</name>
<organism evidence="1 2">
    <name type="scientific">Clostridium chromiireducens</name>
    <dbReference type="NCBI Taxonomy" id="225345"/>
    <lineage>
        <taxon>Bacteria</taxon>
        <taxon>Bacillati</taxon>
        <taxon>Bacillota</taxon>
        <taxon>Clostridia</taxon>
        <taxon>Eubacteriales</taxon>
        <taxon>Clostridiaceae</taxon>
        <taxon>Clostridium</taxon>
    </lineage>
</organism>
<comment type="caution">
    <text evidence="1">The sequence shown here is derived from an EMBL/GenBank/DDBJ whole genome shotgun (WGS) entry which is preliminary data.</text>
</comment>
<accession>A0A964W552</accession>
<reference evidence="1" key="1">
    <citation type="submission" date="2019-12" db="EMBL/GenBank/DDBJ databases">
        <title>Microbes associate with the intestines of laboratory mice.</title>
        <authorList>
            <person name="Navarre W."/>
            <person name="Wong E."/>
        </authorList>
    </citation>
    <scope>NUCLEOTIDE SEQUENCE</scope>
    <source>
        <strain evidence="1">NM79_F5</strain>
    </source>
</reference>
<sequence>MKKIYKQPNIQNYNSTTNIAPFAAAAALVGGYAVGRAVKSAFEVRADSSKNKSLRKVTCCYE</sequence>
<evidence type="ECO:0000313" key="1">
    <source>
        <dbReference type="EMBL" id="MVX66923.1"/>
    </source>
</evidence>
<protein>
    <submittedName>
        <fullName evidence="1">Uncharacterized protein</fullName>
    </submittedName>
</protein>
<dbReference type="AlphaFoldDB" id="A0A964W552"/>